<accession>A7MVV1</accession>
<feature type="domain" description="Transposase Tn5-like N-terminal" evidence="1">
    <location>
        <begin position="8"/>
        <end position="65"/>
    </location>
</feature>
<dbReference type="Pfam" id="PF14706">
    <property type="entry name" value="Tnp_DNA_bind"/>
    <property type="match status" value="1"/>
</dbReference>
<dbReference type="KEGG" id="vha:VIBHAR_02149"/>
<name>A7MVV1_VIBC1</name>
<dbReference type="Gene3D" id="1.10.246.40">
    <property type="entry name" value="Tn5 transposase, domain 1"/>
    <property type="match status" value="1"/>
</dbReference>
<dbReference type="PATRIC" id="fig|338187.25.peg.542"/>
<evidence type="ECO:0000313" key="2">
    <source>
        <dbReference type="EMBL" id="ABU71114.1"/>
    </source>
</evidence>
<dbReference type="Proteomes" id="UP000008152">
    <property type="component" value="Chromosome I"/>
</dbReference>
<dbReference type="InterPro" id="IPR012337">
    <property type="entry name" value="RNaseH-like_sf"/>
</dbReference>
<protein>
    <recommendedName>
        <fullName evidence="1">Transposase Tn5-like N-terminal domain-containing protein</fullName>
    </recommendedName>
</protein>
<dbReference type="SUPFAM" id="SSF53098">
    <property type="entry name" value="Ribonuclease H-like"/>
    <property type="match status" value="1"/>
</dbReference>
<dbReference type="InterPro" id="IPR014735">
    <property type="entry name" value="Transposase_Tn5-like_N"/>
</dbReference>
<proteinExistence type="predicted"/>
<sequence>MTHSDAKLWAQEQFGQAQLKDPRRTQRLISLATSIANQPGVSVAKLPFSPADMEGAYRFIRNENIEVDPNGWTHKLTS</sequence>
<reference evidence="2 3" key="1">
    <citation type="submission" date="2007-08" db="EMBL/GenBank/DDBJ databases">
        <authorList>
            <consortium name="The Vibrio harveyi Genome Sequencing Project"/>
            <person name="Bassler B."/>
            <person name="Clifton S.W."/>
            <person name="Fulton L."/>
            <person name="Delehaunty K."/>
            <person name="Fronick C."/>
            <person name="Harrison M."/>
            <person name="Markivic C."/>
            <person name="Fulton R."/>
            <person name="Tin-Wollam A.-M."/>
            <person name="Shah N."/>
            <person name="Pepin K."/>
            <person name="Nash W."/>
            <person name="Thiruvilangam P."/>
            <person name="Bhonagiri V."/>
            <person name="Waters C."/>
            <person name="Tu K.C."/>
            <person name="Irgon J."/>
            <person name="Wilson R.K."/>
        </authorList>
    </citation>
    <scope>NUCLEOTIDE SEQUENCE [LARGE SCALE GENOMIC DNA]</scope>
    <source>
        <strain evidence="3">ATCC BAA-1116 / BB120</strain>
    </source>
</reference>
<gene>
    <name evidence="2" type="ordered locus">VIBHAR_02149</name>
</gene>
<dbReference type="EMBL" id="CP000789">
    <property type="protein sequence ID" value="ABU71114.1"/>
    <property type="molecule type" value="Genomic_DNA"/>
</dbReference>
<dbReference type="InterPro" id="IPR038215">
    <property type="entry name" value="TN5-like_N_sf"/>
</dbReference>
<evidence type="ECO:0000313" key="3">
    <source>
        <dbReference type="Proteomes" id="UP000008152"/>
    </source>
</evidence>
<organism evidence="2 3">
    <name type="scientific">Vibrio campbellii (strain ATCC BAA-1116)</name>
    <dbReference type="NCBI Taxonomy" id="2902295"/>
    <lineage>
        <taxon>Bacteria</taxon>
        <taxon>Pseudomonadati</taxon>
        <taxon>Pseudomonadota</taxon>
        <taxon>Gammaproteobacteria</taxon>
        <taxon>Vibrionales</taxon>
        <taxon>Vibrionaceae</taxon>
        <taxon>Vibrio</taxon>
    </lineage>
</organism>
<dbReference type="AlphaFoldDB" id="A7MVV1"/>
<evidence type="ECO:0000259" key="1">
    <source>
        <dbReference type="Pfam" id="PF14706"/>
    </source>
</evidence>